<dbReference type="Gene3D" id="3.40.190.10">
    <property type="entry name" value="Periplasmic binding protein-like II"/>
    <property type="match status" value="1"/>
</dbReference>
<dbReference type="InterPro" id="IPR036388">
    <property type="entry name" value="WH-like_DNA-bd_sf"/>
</dbReference>
<dbReference type="InterPro" id="IPR005119">
    <property type="entry name" value="LysR_subst-bd"/>
</dbReference>
<name>A0A640VU94_9RHOB</name>
<dbReference type="InterPro" id="IPR058163">
    <property type="entry name" value="LysR-type_TF_proteobact-type"/>
</dbReference>
<dbReference type="Pfam" id="PF03466">
    <property type="entry name" value="LysR_substrate"/>
    <property type="match status" value="1"/>
</dbReference>
<dbReference type="Proteomes" id="UP000436522">
    <property type="component" value="Unassembled WGS sequence"/>
</dbReference>
<evidence type="ECO:0000256" key="3">
    <source>
        <dbReference type="ARBA" id="ARBA00023125"/>
    </source>
</evidence>
<dbReference type="Gene3D" id="1.10.10.10">
    <property type="entry name" value="Winged helix-like DNA-binding domain superfamily/Winged helix DNA-binding domain"/>
    <property type="match status" value="1"/>
</dbReference>
<dbReference type="Gene3D" id="3.40.190.290">
    <property type="match status" value="1"/>
</dbReference>
<sequence length="299" mass="32634">MNLNWNDLRFVLETVRHGGLSGAARALKVNHATVSRRIAAAEAAVGARLFDRAKAGYRPTEAGVEAAAIAEQMEARSHELSRSLTARDQALGGSLTITAPQLLVERLLAPILHDFKQAYPAIDLSIVAANRALNLSAHEADVAFRISDSPGDTLVGRRVTEQKAAVFVSRALLEALGDDPARPLDWIRFAHWPGPPDVLKEAWPQRRVTLTVDDMYAALAGVRAGFGATRMPCFIGDSEPDLVRLPAVPLLAYRPLWVLTHADLRHTRKVTTFTSFAAARISAMRPLFEGRTRETPVSL</sequence>
<dbReference type="PANTHER" id="PTHR30537">
    <property type="entry name" value="HTH-TYPE TRANSCRIPTIONAL REGULATOR"/>
    <property type="match status" value="1"/>
</dbReference>
<evidence type="ECO:0000313" key="6">
    <source>
        <dbReference type="EMBL" id="GFE51164.1"/>
    </source>
</evidence>
<evidence type="ECO:0000256" key="4">
    <source>
        <dbReference type="ARBA" id="ARBA00023163"/>
    </source>
</evidence>
<keyword evidence="2" id="KW-0805">Transcription regulation</keyword>
<dbReference type="PROSITE" id="PS50931">
    <property type="entry name" value="HTH_LYSR"/>
    <property type="match status" value="1"/>
</dbReference>
<comment type="similarity">
    <text evidence="1">Belongs to the LysR transcriptional regulatory family.</text>
</comment>
<protein>
    <submittedName>
        <fullName evidence="6">LysR family transcriptional regulator</fullName>
    </submittedName>
</protein>
<comment type="caution">
    <text evidence="6">The sequence shown here is derived from an EMBL/GenBank/DDBJ whole genome shotgun (WGS) entry which is preliminary data.</text>
</comment>
<dbReference type="GO" id="GO:0003700">
    <property type="term" value="F:DNA-binding transcription factor activity"/>
    <property type="evidence" value="ECO:0007669"/>
    <property type="project" value="InterPro"/>
</dbReference>
<dbReference type="AlphaFoldDB" id="A0A640VU94"/>
<organism evidence="6 7">
    <name type="scientific">Roseobacter cerasinus</name>
    <dbReference type="NCBI Taxonomy" id="2602289"/>
    <lineage>
        <taxon>Bacteria</taxon>
        <taxon>Pseudomonadati</taxon>
        <taxon>Pseudomonadota</taxon>
        <taxon>Alphaproteobacteria</taxon>
        <taxon>Rhodobacterales</taxon>
        <taxon>Roseobacteraceae</taxon>
        <taxon>Roseobacter</taxon>
    </lineage>
</organism>
<gene>
    <name evidence="6" type="ORF">So717_29170</name>
</gene>
<evidence type="ECO:0000259" key="5">
    <source>
        <dbReference type="PROSITE" id="PS50931"/>
    </source>
</evidence>
<evidence type="ECO:0000256" key="1">
    <source>
        <dbReference type="ARBA" id="ARBA00009437"/>
    </source>
</evidence>
<dbReference type="InterPro" id="IPR000847">
    <property type="entry name" value="LysR_HTH_N"/>
</dbReference>
<dbReference type="SUPFAM" id="SSF46785">
    <property type="entry name" value="Winged helix' DNA-binding domain"/>
    <property type="match status" value="1"/>
</dbReference>
<evidence type="ECO:0000313" key="7">
    <source>
        <dbReference type="Proteomes" id="UP000436522"/>
    </source>
</evidence>
<keyword evidence="7" id="KW-1185">Reference proteome</keyword>
<dbReference type="PANTHER" id="PTHR30537:SF3">
    <property type="entry name" value="TRANSCRIPTIONAL REGULATORY PROTEIN"/>
    <property type="match status" value="1"/>
</dbReference>
<dbReference type="Pfam" id="PF00126">
    <property type="entry name" value="HTH_1"/>
    <property type="match status" value="1"/>
</dbReference>
<keyword evidence="4" id="KW-0804">Transcription</keyword>
<dbReference type="GO" id="GO:0006351">
    <property type="term" value="P:DNA-templated transcription"/>
    <property type="evidence" value="ECO:0007669"/>
    <property type="project" value="TreeGrafter"/>
</dbReference>
<keyword evidence="3" id="KW-0238">DNA-binding</keyword>
<dbReference type="GO" id="GO:0043565">
    <property type="term" value="F:sequence-specific DNA binding"/>
    <property type="evidence" value="ECO:0007669"/>
    <property type="project" value="TreeGrafter"/>
</dbReference>
<feature type="domain" description="HTH lysR-type" evidence="5">
    <location>
        <begin position="3"/>
        <end position="60"/>
    </location>
</feature>
<dbReference type="RefSeq" id="WP_159978592.1">
    <property type="nucleotide sequence ID" value="NZ_BLIV01000005.1"/>
</dbReference>
<evidence type="ECO:0000256" key="2">
    <source>
        <dbReference type="ARBA" id="ARBA00023015"/>
    </source>
</evidence>
<reference evidence="6 7" key="1">
    <citation type="submission" date="2019-12" db="EMBL/GenBank/DDBJ databases">
        <title>Roseobacter cerasinus sp. nov., isolated from seawater around aquaculture.</title>
        <authorList>
            <person name="Muramatsu S."/>
            <person name="Takabe Y."/>
            <person name="Mori K."/>
            <person name="Takaichi S."/>
            <person name="Hanada S."/>
        </authorList>
    </citation>
    <scope>NUCLEOTIDE SEQUENCE [LARGE SCALE GENOMIC DNA]</scope>
    <source>
        <strain evidence="6 7">AI77</strain>
    </source>
</reference>
<dbReference type="EMBL" id="BLIV01000005">
    <property type="protein sequence ID" value="GFE51164.1"/>
    <property type="molecule type" value="Genomic_DNA"/>
</dbReference>
<dbReference type="InterPro" id="IPR036390">
    <property type="entry name" value="WH_DNA-bd_sf"/>
</dbReference>
<dbReference type="OrthoDB" id="9798121at2"/>
<accession>A0A640VU94</accession>
<proteinExistence type="inferred from homology"/>
<dbReference type="SUPFAM" id="SSF53850">
    <property type="entry name" value="Periplasmic binding protein-like II"/>
    <property type="match status" value="1"/>
</dbReference>